<organism evidence="1 2">
    <name type="scientific">Fusarium oxysporum f. sp. raphani</name>
    <dbReference type="NCBI Taxonomy" id="96318"/>
    <lineage>
        <taxon>Eukaryota</taxon>
        <taxon>Fungi</taxon>
        <taxon>Dikarya</taxon>
        <taxon>Ascomycota</taxon>
        <taxon>Pezizomycotina</taxon>
        <taxon>Sordariomycetes</taxon>
        <taxon>Hypocreomycetidae</taxon>
        <taxon>Hypocreales</taxon>
        <taxon>Nectriaceae</taxon>
        <taxon>Fusarium</taxon>
        <taxon>Fusarium oxysporum species complex</taxon>
    </lineage>
</organism>
<evidence type="ECO:0000313" key="1">
    <source>
        <dbReference type="EMBL" id="KAG7424534.1"/>
    </source>
</evidence>
<dbReference type="EMBL" id="JAELUR010000013">
    <property type="protein sequence ID" value="KAG7424534.1"/>
    <property type="molecule type" value="Genomic_DNA"/>
</dbReference>
<evidence type="ECO:0000313" key="2">
    <source>
        <dbReference type="Proteomes" id="UP000693942"/>
    </source>
</evidence>
<dbReference type="Proteomes" id="UP000693942">
    <property type="component" value="Unassembled WGS sequence"/>
</dbReference>
<reference evidence="1" key="1">
    <citation type="submission" date="2021-04" db="EMBL/GenBank/DDBJ databases">
        <title>First draft genome resource for Brassicaceae pathogens Fusarium oxysporum f. sp. raphani and Fusarium oxysporum f. sp. rapae.</title>
        <authorList>
            <person name="Asai S."/>
        </authorList>
    </citation>
    <scope>NUCLEOTIDE SEQUENCE</scope>
    <source>
        <strain evidence="1">Tf1262</strain>
    </source>
</reference>
<protein>
    <submittedName>
        <fullName evidence="1">Uncharacterized protein</fullName>
    </submittedName>
</protein>
<sequence length="105" mass="11942">MWWAAIERLHYASDKVVDEEYNAAAKKVDIIDDPITSTKASDNELIQLIRKKTFPVRSSVLHDCKSPMTSILRLRKAPVHSQILHPNDKRLLTQAVRTEPPNAVV</sequence>
<name>A0A8J5U2T7_FUSOX</name>
<proteinExistence type="predicted"/>
<dbReference type="AlphaFoldDB" id="A0A8J5U2T7"/>
<accession>A0A8J5U2T7</accession>
<gene>
    <name evidence="1" type="ORF">Forpi1262_v014527</name>
</gene>
<comment type="caution">
    <text evidence="1">The sequence shown here is derived from an EMBL/GenBank/DDBJ whole genome shotgun (WGS) entry which is preliminary data.</text>
</comment>